<protein>
    <submittedName>
        <fullName evidence="2">Transcriptional regulator with XRE-family HTH domain</fullName>
    </submittedName>
</protein>
<proteinExistence type="predicted"/>
<gene>
    <name evidence="2" type="ORF">GGQ65_005411</name>
</gene>
<dbReference type="Proteomes" id="UP000545490">
    <property type="component" value="Unassembled WGS sequence"/>
</dbReference>
<sequence length="181" mass="19926">MSIRNISVPPDRRCFTTGADLEQYGYFTRLTGASTYLSFSQAFPKLDRSQARCGCHFNATKEESFVTYDPARGKRIREAISRGKFRKVHALAAELNVSVAAVSRWQNGGHTSLESACALARLLDVSLDWLLLGRGTIDGHRNSAISATELLWVMALRGRSAAARSNLIGLLESIPPEQALR</sequence>
<feature type="domain" description="HTH cro/C1-type" evidence="1">
    <location>
        <begin position="90"/>
        <end position="130"/>
    </location>
</feature>
<evidence type="ECO:0000313" key="2">
    <source>
        <dbReference type="EMBL" id="MBB3918080.1"/>
    </source>
</evidence>
<dbReference type="Pfam" id="PF07022">
    <property type="entry name" value="Phage_CI_repr"/>
    <property type="match status" value="1"/>
</dbReference>
<dbReference type="AlphaFoldDB" id="A0A7W6FLC7"/>
<dbReference type="Gene3D" id="1.10.260.40">
    <property type="entry name" value="lambda repressor-like DNA-binding domains"/>
    <property type="match status" value="1"/>
</dbReference>
<accession>A0A7W6FLC7</accession>
<name>A0A7W6FLC7_9HYPH</name>
<dbReference type="PROSITE" id="PS50943">
    <property type="entry name" value="HTH_CROC1"/>
    <property type="match status" value="1"/>
</dbReference>
<dbReference type="SMART" id="SM00530">
    <property type="entry name" value="HTH_XRE"/>
    <property type="match status" value="1"/>
</dbReference>
<dbReference type="InterPro" id="IPR010744">
    <property type="entry name" value="Phage_CI_N"/>
</dbReference>
<dbReference type="GO" id="GO:0003677">
    <property type="term" value="F:DNA binding"/>
    <property type="evidence" value="ECO:0007669"/>
    <property type="project" value="InterPro"/>
</dbReference>
<dbReference type="InterPro" id="IPR001387">
    <property type="entry name" value="Cro/C1-type_HTH"/>
</dbReference>
<evidence type="ECO:0000313" key="3">
    <source>
        <dbReference type="Proteomes" id="UP000545490"/>
    </source>
</evidence>
<dbReference type="SUPFAM" id="SSF47413">
    <property type="entry name" value="lambda repressor-like DNA-binding domains"/>
    <property type="match status" value="1"/>
</dbReference>
<dbReference type="GO" id="GO:0045892">
    <property type="term" value="P:negative regulation of DNA-templated transcription"/>
    <property type="evidence" value="ECO:0007669"/>
    <property type="project" value="InterPro"/>
</dbReference>
<evidence type="ECO:0000259" key="1">
    <source>
        <dbReference type="PROSITE" id="PS50943"/>
    </source>
</evidence>
<comment type="caution">
    <text evidence="2">The sequence shown here is derived from an EMBL/GenBank/DDBJ whole genome shotgun (WGS) entry which is preliminary data.</text>
</comment>
<dbReference type="CDD" id="cd00093">
    <property type="entry name" value="HTH_XRE"/>
    <property type="match status" value="1"/>
</dbReference>
<dbReference type="InterPro" id="IPR010982">
    <property type="entry name" value="Lambda_DNA-bd_dom_sf"/>
</dbReference>
<dbReference type="EMBL" id="JACIDG010000016">
    <property type="protein sequence ID" value="MBB3918080.1"/>
    <property type="molecule type" value="Genomic_DNA"/>
</dbReference>
<reference evidence="2 3" key="1">
    <citation type="submission" date="2020-08" db="EMBL/GenBank/DDBJ databases">
        <title>Genomic Encyclopedia of Type Strains, Phase IV (KMG-IV): sequencing the most valuable type-strain genomes for metagenomic binning, comparative biology and taxonomic classification.</title>
        <authorList>
            <person name="Goeker M."/>
        </authorList>
    </citation>
    <scope>NUCLEOTIDE SEQUENCE [LARGE SCALE GENOMIC DNA]</scope>
    <source>
        <strain evidence="2 3">DSM 19331</strain>
    </source>
</reference>
<organism evidence="2 3">
    <name type="scientific">Rhizobium fabae</name>
    <dbReference type="NCBI Taxonomy" id="573179"/>
    <lineage>
        <taxon>Bacteria</taxon>
        <taxon>Pseudomonadati</taxon>
        <taxon>Pseudomonadota</taxon>
        <taxon>Alphaproteobacteria</taxon>
        <taxon>Hyphomicrobiales</taxon>
        <taxon>Rhizobiaceae</taxon>
        <taxon>Rhizobium/Agrobacterium group</taxon>
        <taxon>Rhizobium</taxon>
    </lineage>
</organism>